<protein>
    <submittedName>
        <fullName evidence="1">Uncharacterized protein</fullName>
    </submittedName>
</protein>
<name>A0A8S1VPG7_9CILI</name>
<accession>A0A8S1VPG7</accession>
<gene>
    <name evidence="1" type="ORF">PPENT_87.1.T0680244</name>
</gene>
<evidence type="ECO:0000313" key="1">
    <source>
        <dbReference type="EMBL" id="CAD8178055.1"/>
    </source>
</evidence>
<dbReference type="AlphaFoldDB" id="A0A8S1VPG7"/>
<sequence>MIVVQYSLSWSILSLPSIYPLIIEPIENQMDTDIICAGFGVWSRFVPLSYVLQIGEIGILDSSCFHLYRIQDRINNELHFLIIECVNFEQKTIKKYFQFLGSDGSQFQQEISINEASYKFIWYFQGFITIPSQKQVSIYLYEQMSQNFSQQIQIHFPLEGTNYNLIIVGHFKVSQNSSLYTYENRLLSFFPGQMIYPLDFFTDKPENFLDIIEQNNENQCYCQNSAKTEIEDIIIQQQDQFQFYLNNLINIKINLYSDEFYYQLFKLSGNFQFIIDIRQFQLLYKISSLGNQIIIKSYSYTFPTVNIDFSKNPFLKTQKFDINCDIQLWHYILIEKTETSISISITFYQGFDQEQFNLNILVNHFNMVQFKLLYGNTLKSKSDYLIIQIIGFKFLNCPDINQPNNNCHLTCKECDGPTKEDCLSCFELSNRRYLPDFKECICQYGTIDSNNECINYQNLNLNLVQEQELKTVCQYGFFNSMMNTINVHLQLIKILLHVWNVYKILVYGFRLFFVKQYYGQIRTETHQNIFKHIINYIIFQQEMIYNTVLIVIQQVHLIVKLIIQNNYFNLNNYANQYCKQIYSIQFILLY</sequence>
<comment type="caution">
    <text evidence="1">The sequence shown here is derived from an EMBL/GenBank/DDBJ whole genome shotgun (WGS) entry which is preliminary data.</text>
</comment>
<evidence type="ECO:0000313" key="2">
    <source>
        <dbReference type="Proteomes" id="UP000689195"/>
    </source>
</evidence>
<dbReference type="Proteomes" id="UP000689195">
    <property type="component" value="Unassembled WGS sequence"/>
</dbReference>
<reference evidence="1" key="1">
    <citation type="submission" date="2021-01" db="EMBL/GenBank/DDBJ databases">
        <authorList>
            <consortium name="Genoscope - CEA"/>
            <person name="William W."/>
        </authorList>
    </citation>
    <scope>NUCLEOTIDE SEQUENCE</scope>
</reference>
<dbReference type="InterPro" id="IPR006212">
    <property type="entry name" value="Furin_repeat"/>
</dbReference>
<keyword evidence="2" id="KW-1185">Reference proteome</keyword>
<proteinExistence type="predicted"/>
<dbReference type="EMBL" id="CAJJDO010000068">
    <property type="protein sequence ID" value="CAD8178055.1"/>
    <property type="molecule type" value="Genomic_DNA"/>
</dbReference>
<dbReference type="OrthoDB" id="319931at2759"/>
<dbReference type="CDD" id="cd00064">
    <property type="entry name" value="FU"/>
    <property type="match status" value="1"/>
</dbReference>
<organism evidence="1 2">
    <name type="scientific">Paramecium pentaurelia</name>
    <dbReference type="NCBI Taxonomy" id="43138"/>
    <lineage>
        <taxon>Eukaryota</taxon>
        <taxon>Sar</taxon>
        <taxon>Alveolata</taxon>
        <taxon>Ciliophora</taxon>
        <taxon>Intramacronucleata</taxon>
        <taxon>Oligohymenophorea</taxon>
        <taxon>Peniculida</taxon>
        <taxon>Parameciidae</taxon>
        <taxon>Paramecium</taxon>
    </lineage>
</organism>